<dbReference type="VEuPathDB" id="CryptoDB:Cvel_29467"/>
<evidence type="ECO:0000256" key="2">
    <source>
        <dbReference type="ARBA" id="ARBA00006301"/>
    </source>
</evidence>
<dbReference type="PANTHER" id="PTHR12787:SF0">
    <property type="entry name" value="RIBOSOMAL RNA-PROCESSING PROTEIN 8"/>
    <property type="match status" value="1"/>
</dbReference>
<dbReference type="Gene3D" id="1.10.10.2150">
    <property type="entry name" value="Ribosomal RNA-processing protein 8, N-terminal domain"/>
    <property type="match status" value="1"/>
</dbReference>
<gene>
    <name evidence="9" type="ORF">Cvel_29467</name>
</gene>
<sequence>MSDAVKQAGESRGRAEKGRVKLPALPSLFAGSGPSSALGDSQKRLKGSIFRSINEDLYTSGGCAAFRKFQKDPKLFDLYHEGYREQVKKWNVNPVDIVIDRLRRRPDLKTIGDFGCGDAKIAQVLSPSPSSSSSLASVGGPRKVHSFDLIAKSPLVTACDIANVPLKSGSLDCAVFCLSLMGKNWPEFLKEALRCLKQNGTLFVAEVQSRFPDEAEFRKAVSRLGFQERNREVLSKMFLLFEFQKGFSKGDQGNKGKGVKHVAGQKEGQGATEVVEAETFEDFLKMEGESGGPELDQGKEKAKGTTGDGERDGEDASDERKQKKKKKEKEGGSSEEPKKAPGSSSDKKHSPVSSPSQHPSATKQKEEISAPPSVKVKTDEAEEKAGKGSEGGEALDSKEDKDARARLEALLRQIDKLQESQKETAVENRPGDRKEKMEEGGKKKKRKGKEGPTESNPTPTGGGEGRVGEVFSNEGGDDSSEGAALPFQTFDPSLIPNATEVDDAGLFDIDEDIVDFDDLLNEGDQGGKGKGKVNKNRSGESIKQVLPAALSASDSKSLAARKGEDKGREGAHKREGKVQVAEEKSKSDRPIGRGKSQAQGEGGDQERVSVQAGRTVAGEKEKKGKRPREDTEEKPLKGKQQRQGTEQQQQQQQPGDDRLPTKKAKSEMTKQEKKAERIRKFKERRKRQKEKKQQGSQAGEVTSDDRQSRLSDPSHSLSPKEHKGSGVEWTNGQQEKKVVKQNFQSRGRGGVGKGLASGGKGRGHFDKEGGRHTKQDRDSHQNRGKADRQSFEKKSQKQTDQKTEVSGKRTLKATGKGGNGGTKGEKKMGDLLQACRYRRR</sequence>
<feature type="compositionally biased region" description="Low complexity" evidence="8">
    <location>
        <begin position="641"/>
        <end position="653"/>
    </location>
</feature>
<evidence type="ECO:0000256" key="4">
    <source>
        <dbReference type="ARBA" id="ARBA00022603"/>
    </source>
</evidence>
<dbReference type="FunFam" id="1.10.10.2150:FF:000001">
    <property type="entry name" value="Ribosomal RNA-processing protein 8"/>
    <property type="match status" value="1"/>
</dbReference>
<dbReference type="Pfam" id="PF05148">
    <property type="entry name" value="Methyltransf_8"/>
    <property type="match status" value="1"/>
</dbReference>
<feature type="compositionally biased region" description="Basic and acidic residues" evidence="8">
    <location>
        <begin position="617"/>
        <end position="636"/>
    </location>
</feature>
<evidence type="ECO:0000256" key="3">
    <source>
        <dbReference type="ARBA" id="ARBA00022552"/>
    </source>
</evidence>
<feature type="compositionally biased region" description="Basic and acidic residues" evidence="8">
    <location>
        <begin position="395"/>
        <end position="441"/>
    </location>
</feature>
<feature type="compositionally biased region" description="Basic and acidic residues" evidence="8">
    <location>
        <begin position="763"/>
        <end position="807"/>
    </location>
</feature>
<dbReference type="SUPFAM" id="SSF53335">
    <property type="entry name" value="S-adenosyl-L-methionine-dependent methyltransferases"/>
    <property type="match status" value="1"/>
</dbReference>
<protein>
    <submittedName>
        <fullName evidence="9">Uncharacterized protein</fullName>
    </submittedName>
</protein>
<evidence type="ECO:0000256" key="8">
    <source>
        <dbReference type="SAM" id="MobiDB-lite"/>
    </source>
</evidence>
<comment type="subcellular location">
    <subcellularLocation>
        <location evidence="1">Nucleus</location>
        <location evidence="1">Nucleolus</location>
    </subcellularLocation>
</comment>
<organism evidence="9">
    <name type="scientific">Chromera velia CCMP2878</name>
    <dbReference type="NCBI Taxonomy" id="1169474"/>
    <lineage>
        <taxon>Eukaryota</taxon>
        <taxon>Sar</taxon>
        <taxon>Alveolata</taxon>
        <taxon>Colpodellida</taxon>
        <taxon>Chromeraceae</taxon>
        <taxon>Chromera</taxon>
    </lineage>
</organism>
<dbReference type="GO" id="GO:0032259">
    <property type="term" value="P:methylation"/>
    <property type="evidence" value="ECO:0007669"/>
    <property type="project" value="UniProtKB-KW"/>
</dbReference>
<feature type="region of interest" description="Disordered" evidence="8">
    <location>
        <begin position="250"/>
        <end position="272"/>
    </location>
</feature>
<accession>A0A0G4HNM4</accession>
<feature type="compositionally biased region" description="Basic residues" evidence="8">
    <location>
        <begin position="676"/>
        <end position="690"/>
    </location>
</feature>
<feature type="compositionally biased region" description="Basic and acidic residues" evidence="8">
    <location>
        <begin position="376"/>
        <end position="387"/>
    </location>
</feature>
<feature type="region of interest" description="Disordered" evidence="8">
    <location>
        <begin position="287"/>
        <end position="498"/>
    </location>
</feature>
<proteinExistence type="inferred from homology"/>
<evidence type="ECO:0000256" key="1">
    <source>
        <dbReference type="ARBA" id="ARBA00004604"/>
    </source>
</evidence>
<evidence type="ECO:0000256" key="6">
    <source>
        <dbReference type="ARBA" id="ARBA00022691"/>
    </source>
</evidence>
<dbReference type="GO" id="GO:0008168">
    <property type="term" value="F:methyltransferase activity"/>
    <property type="evidence" value="ECO:0007669"/>
    <property type="project" value="UniProtKB-KW"/>
</dbReference>
<evidence type="ECO:0000256" key="5">
    <source>
        <dbReference type="ARBA" id="ARBA00022679"/>
    </source>
</evidence>
<feature type="compositionally biased region" description="Gly residues" evidence="8">
    <location>
        <begin position="747"/>
        <end position="760"/>
    </location>
</feature>
<feature type="compositionally biased region" description="Basic and acidic residues" evidence="8">
    <location>
        <begin position="561"/>
        <end position="591"/>
    </location>
</feature>
<keyword evidence="4" id="KW-0489">Methyltransferase</keyword>
<dbReference type="InterPro" id="IPR042036">
    <property type="entry name" value="RRP8_N"/>
</dbReference>
<evidence type="ECO:0000313" key="9">
    <source>
        <dbReference type="EMBL" id="CEM45743.1"/>
    </source>
</evidence>
<feature type="compositionally biased region" description="Basic and acidic residues" evidence="8">
    <location>
        <begin position="655"/>
        <end position="675"/>
    </location>
</feature>
<feature type="compositionally biased region" description="Low complexity" evidence="8">
    <location>
        <begin position="546"/>
        <end position="560"/>
    </location>
</feature>
<feature type="compositionally biased region" description="Low complexity" evidence="8">
    <location>
        <begin position="351"/>
        <end position="360"/>
    </location>
</feature>
<keyword evidence="7" id="KW-0539">Nucleus</keyword>
<name>A0A0G4HNM4_9ALVE</name>
<dbReference type="InterPro" id="IPR029063">
    <property type="entry name" value="SAM-dependent_MTases_sf"/>
</dbReference>
<keyword evidence="5" id="KW-0808">Transferase</keyword>
<reference evidence="9" key="1">
    <citation type="submission" date="2014-11" db="EMBL/GenBank/DDBJ databases">
        <authorList>
            <person name="Otto D Thomas"/>
            <person name="Naeem Raeece"/>
        </authorList>
    </citation>
    <scope>NUCLEOTIDE SEQUENCE</scope>
</reference>
<dbReference type="PANTHER" id="PTHR12787">
    <property type="entry name" value="RIBOSOMAL RNA-PROCESSING PROTEIN 8"/>
    <property type="match status" value="1"/>
</dbReference>
<feature type="region of interest" description="Disordered" evidence="8">
    <location>
        <begin position="518"/>
        <end position="840"/>
    </location>
</feature>
<dbReference type="InterPro" id="IPR007823">
    <property type="entry name" value="RRP8"/>
</dbReference>
<keyword evidence="3" id="KW-0698">rRNA processing</keyword>
<dbReference type="GO" id="GO:0006364">
    <property type="term" value="P:rRNA processing"/>
    <property type="evidence" value="ECO:0007669"/>
    <property type="project" value="UniProtKB-KW"/>
</dbReference>
<dbReference type="GO" id="GO:0005730">
    <property type="term" value="C:nucleolus"/>
    <property type="evidence" value="ECO:0007669"/>
    <property type="project" value="UniProtKB-SubCell"/>
</dbReference>
<feature type="compositionally biased region" description="Basic and acidic residues" evidence="8">
    <location>
        <begin position="328"/>
        <end position="349"/>
    </location>
</feature>
<evidence type="ECO:0000256" key="7">
    <source>
        <dbReference type="ARBA" id="ARBA00023242"/>
    </source>
</evidence>
<dbReference type="AlphaFoldDB" id="A0A0G4HNM4"/>
<keyword evidence="6" id="KW-0949">S-adenosyl-L-methionine</keyword>
<dbReference type="EMBL" id="CDMZ01003265">
    <property type="protein sequence ID" value="CEM45743.1"/>
    <property type="molecule type" value="Genomic_DNA"/>
</dbReference>
<comment type="similarity">
    <text evidence="2">Belongs to the methyltransferase superfamily. RRP8 family.</text>
</comment>
<dbReference type="Gene3D" id="3.40.50.150">
    <property type="entry name" value="Vaccinia Virus protein VP39"/>
    <property type="match status" value="1"/>
</dbReference>